<evidence type="ECO:0000313" key="2">
    <source>
        <dbReference type="WBParaSite" id="PS1159_v2.g20907.t1"/>
    </source>
</evidence>
<protein>
    <submittedName>
        <fullName evidence="2">SXP/RAL-2 family protein Ani s 5-like cation-binding domain-containing protein</fullName>
    </submittedName>
</protein>
<dbReference type="Proteomes" id="UP000887580">
    <property type="component" value="Unplaced"/>
</dbReference>
<accession>A0AC35FUJ0</accession>
<proteinExistence type="predicted"/>
<evidence type="ECO:0000313" key="1">
    <source>
        <dbReference type="Proteomes" id="UP000887580"/>
    </source>
</evidence>
<dbReference type="WBParaSite" id="PS1159_v2.g20907.t1">
    <property type="protein sequence ID" value="PS1159_v2.g20907.t1"/>
    <property type="gene ID" value="PS1159_v2.g20907"/>
</dbReference>
<reference evidence="2" key="1">
    <citation type="submission" date="2022-11" db="UniProtKB">
        <authorList>
            <consortium name="WormBaseParasite"/>
        </authorList>
    </citation>
    <scope>IDENTIFICATION</scope>
</reference>
<sequence>MIKFTIFIAAAVFIGSSSAFWPFDGLNGERGGGRFPPPPPPRFPDSRESGEFEGAADFPRPPAPTFLRSVNSTEKRAYFKIEHNRNATKAEIQAQKDEWAANQTSEVQQAYNEYKAEKQEFIQNITAKGDKFAANLTQEVQAVYNQIKEVIQNQDISQSQECEQIREILSNTTKEIRRELKPLKRMVGKKCHGPRGPHGHGPRGSGEGSHEGGIGCGPRRGSGSEEEGPRGPPRRGSHSNEDSSGSGEGRPRPPHHPRPSGRPRPSGSPRPSGAPFTDIPLDGSTNAQFPTLQPSSTTSGGFFRNLFRF</sequence>
<name>A0AC35FUJ0_9BILA</name>
<organism evidence="1 2">
    <name type="scientific">Panagrolaimus sp. PS1159</name>
    <dbReference type="NCBI Taxonomy" id="55785"/>
    <lineage>
        <taxon>Eukaryota</taxon>
        <taxon>Metazoa</taxon>
        <taxon>Ecdysozoa</taxon>
        <taxon>Nematoda</taxon>
        <taxon>Chromadorea</taxon>
        <taxon>Rhabditida</taxon>
        <taxon>Tylenchina</taxon>
        <taxon>Panagrolaimomorpha</taxon>
        <taxon>Panagrolaimoidea</taxon>
        <taxon>Panagrolaimidae</taxon>
        <taxon>Panagrolaimus</taxon>
    </lineage>
</organism>